<dbReference type="SUPFAM" id="SSF48208">
    <property type="entry name" value="Six-hairpin glycosidases"/>
    <property type="match status" value="1"/>
</dbReference>
<dbReference type="RefSeq" id="WP_130606124.1">
    <property type="nucleotide sequence ID" value="NZ_AP019400.1"/>
</dbReference>
<evidence type="ECO:0008006" key="3">
    <source>
        <dbReference type="Google" id="ProtNLM"/>
    </source>
</evidence>
<keyword evidence="2" id="KW-1185">Reference proteome</keyword>
<dbReference type="GO" id="GO:0005975">
    <property type="term" value="P:carbohydrate metabolic process"/>
    <property type="evidence" value="ECO:0007669"/>
    <property type="project" value="InterPro"/>
</dbReference>
<evidence type="ECO:0000313" key="2">
    <source>
        <dbReference type="Proteomes" id="UP000289856"/>
    </source>
</evidence>
<dbReference type="Proteomes" id="UP000289856">
    <property type="component" value="Chromosome"/>
</dbReference>
<name>A0A3T1D1M1_9BACL</name>
<proteinExistence type="predicted"/>
<dbReference type="EMBL" id="AP019400">
    <property type="protein sequence ID" value="BBI31948.1"/>
    <property type="molecule type" value="Genomic_DNA"/>
</dbReference>
<sequence>MANNNNAFEVSSSLNNHVDFSYSFGTPHRLTVALPDSSNKTLLDLEADRLKMLWTYEDLTAMPLGSYKTPSDYWHVMLEPSVDNKTFKENKWSRGEGSLPILVNNFQDIKGKMKLEVVGAAEAAITKIEILNTDKEEHTYQLFCGLDGAMSASNPNWVNRNEPSDLILAGWRERADRILVFGVGNYTSETKAASFRLTWQLKPGESAEAYVIRPYKAYRDDFESLRLVNWEQEAEKAKQVWRDLLAEAVQIHVPEASIRACFYASLADVFIMREPVAQGYIAPTPGTEMYRAPNPAEPLLGCIALDQLGMHEQSERGFRMAVAQQEDNGDWTEPKGWIHLIWAASGFKAWTVMEHYRLTRDLAFLAEVYPRMAASSRWQEGMRASTRVLVDGMRTTEYGLMPRGMGDCGLMNDDDHYGVFYSHNFYSLFADRLTAEAAEILQKPQEAAEFRGYYDRALVDLKQSLEAGAIQEDGYRWIPGVAGKTSGSRWGALNVLTPCGLLDVDNELLQGTIRYMEARMSPGGMPIHTGWMEDGMWIAATLDNVAQFHLACGNGDAAISYLYSSLNHGTPLITWCEERGQEPGTTDCAGDRQHLWTPVAVLRLLRDCLVMEDEVGLHLARGTHREWLTSGEAVGITKAPTHFGTISYELRYNAEAQQITTEIQFPMDSTAEWVIVHIRLPAGYRISGMTAAAGIDVTIEATEIRWNKPKGNTTVILEIEKQ</sequence>
<dbReference type="OrthoDB" id="9798687at2"/>
<dbReference type="AlphaFoldDB" id="A0A3T1D1M1"/>
<accession>A0A3T1D1M1</accession>
<evidence type="ECO:0000313" key="1">
    <source>
        <dbReference type="EMBL" id="BBI31948.1"/>
    </source>
</evidence>
<gene>
    <name evidence="1" type="ORF">KCTCHS21_13470</name>
</gene>
<dbReference type="KEGG" id="cohn:KCTCHS21_13470"/>
<organism evidence="1 2">
    <name type="scientific">Cohnella abietis</name>
    <dbReference type="NCBI Taxonomy" id="2507935"/>
    <lineage>
        <taxon>Bacteria</taxon>
        <taxon>Bacillati</taxon>
        <taxon>Bacillota</taxon>
        <taxon>Bacilli</taxon>
        <taxon>Bacillales</taxon>
        <taxon>Paenibacillaceae</taxon>
        <taxon>Cohnella</taxon>
    </lineage>
</organism>
<dbReference type="InterPro" id="IPR012341">
    <property type="entry name" value="6hp_glycosidase-like_sf"/>
</dbReference>
<dbReference type="Gene3D" id="1.50.10.10">
    <property type="match status" value="1"/>
</dbReference>
<protein>
    <recommendedName>
        <fullName evidence="3">Alpha-L-rhamnosidase six-hairpin glycosidase domain-containing protein</fullName>
    </recommendedName>
</protein>
<dbReference type="InterPro" id="IPR008928">
    <property type="entry name" value="6-hairpin_glycosidase_sf"/>
</dbReference>
<reference evidence="1 2" key="1">
    <citation type="submission" date="2019-01" db="EMBL/GenBank/DDBJ databases">
        <title>Complete genome sequence of Cohnella hallensis HS21 isolated from Korean fir (Abies koreana) rhizospheric soil.</title>
        <authorList>
            <person name="Jiang L."/>
            <person name="Kang S.W."/>
            <person name="Kim S."/>
            <person name="Jung J."/>
            <person name="Kim C.Y."/>
            <person name="Kim D.H."/>
            <person name="Kim S.W."/>
            <person name="Lee J."/>
        </authorList>
    </citation>
    <scope>NUCLEOTIDE SEQUENCE [LARGE SCALE GENOMIC DNA]</scope>
    <source>
        <strain evidence="1 2">HS21</strain>
    </source>
</reference>